<dbReference type="FunCoup" id="A0A2J7PNH2">
    <property type="interactions" value="15"/>
</dbReference>
<accession>A0A2J7PNH2</accession>
<name>A0A2J7PNH2_9NEOP</name>
<evidence type="ECO:0008006" key="7">
    <source>
        <dbReference type="Google" id="ProtNLM"/>
    </source>
</evidence>
<dbReference type="AlphaFoldDB" id="A0A2J7PNH2"/>
<evidence type="ECO:0000256" key="2">
    <source>
        <dbReference type="ARBA" id="ARBA00008098"/>
    </source>
</evidence>
<feature type="signal peptide" evidence="4">
    <location>
        <begin position="1"/>
        <end position="23"/>
    </location>
</feature>
<dbReference type="GO" id="GO:0005549">
    <property type="term" value="F:odorant binding"/>
    <property type="evidence" value="ECO:0007669"/>
    <property type="project" value="InterPro"/>
</dbReference>
<keyword evidence="6" id="KW-1185">Reference proteome</keyword>
<dbReference type="FunFam" id="1.10.238.20:FF:000001">
    <property type="entry name" value="General odorant-binding protein lush"/>
    <property type="match status" value="1"/>
</dbReference>
<evidence type="ECO:0000256" key="1">
    <source>
        <dbReference type="ARBA" id="ARBA00004613"/>
    </source>
</evidence>
<dbReference type="Gene3D" id="1.10.238.20">
    <property type="entry name" value="Pheromone/general odorant binding protein domain"/>
    <property type="match status" value="1"/>
</dbReference>
<evidence type="ECO:0000313" key="5">
    <source>
        <dbReference type="EMBL" id="PNF17881.1"/>
    </source>
</evidence>
<reference evidence="5 6" key="1">
    <citation type="submission" date="2017-12" db="EMBL/GenBank/DDBJ databases">
        <title>Hemimetabolous genomes reveal molecular basis of termite eusociality.</title>
        <authorList>
            <person name="Harrison M.C."/>
            <person name="Jongepier E."/>
            <person name="Robertson H.M."/>
            <person name="Arning N."/>
            <person name="Bitard-Feildel T."/>
            <person name="Chao H."/>
            <person name="Childers C.P."/>
            <person name="Dinh H."/>
            <person name="Doddapaneni H."/>
            <person name="Dugan S."/>
            <person name="Gowin J."/>
            <person name="Greiner C."/>
            <person name="Han Y."/>
            <person name="Hu H."/>
            <person name="Hughes D.S.T."/>
            <person name="Huylmans A.-K."/>
            <person name="Kemena C."/>
            <person name="Kremer L.P.M."/>
            <person name="Lee S.L."/>
            <person name="Lopez-Ezquerra A."/>
            <person name="Mallet L."/>
            <person name="Monroy-Kuhn J.M."/>
            <person name="Moser A."/>
            <person name="Murali S.C."/>
            <person name="Muzny D.M."/>
            <person name="Otani S."/>
            <person name="Piulachs M.-D."/>
            <person name="Poelchau M."/>
            <person name="Qu J."/>
            <person name="Schaub F."/>
            <person name="Wada-Katsumata A."/>
            <person name="Worley K.C."/>
            <person name="Xie Q."/>
            <person name="Ylla G."/>
            <person name="Poulsen M."/>
            <person name="Gibbs R.A."/>
            <person name="Schal C."/>
            <person name="Richards S."/>
            <person name="Belles X."/>
            <person name="Korb J."/>
            <person name="Bornberg-Bauer E."/>
        </authorList>
    </citation>
    <scope>NUCLEOTIDE SEQUENCE [LARGE SCALE GENOMIC DNA]</scope>
    <source>
        <tissue evidence="5">Whole body</tissue>
    </source>
</reference>
<comment type="subcellular location">
    <subcellularLocation>
        <location evidence="1">Secreted</location>
    </subcellularLocation>
</comment>
<dbReference type="InParanoid" id="A0A2J7PNH2"/>
<dbReference type="InterPro" id="IPR006170">
    <property type="entry name" value="PBP/GOBP"/>
</dbReference>
<feature type="chain" id="PRO_5014329710" description="General odorant-binding protein 19a" evidence="4">
    <location>
        <begin position="24"/>
        <end position="145"/>
    </location>
</feature>
<dbReference type="PANTHER" id="PTHR21364">
    <property type="entry name" value="GENERAL ODORANT-BINDING PROTEIN 19A"/>
    <property type="match status" value="1"/>
</dbReference>
<gene>
    <name evidence="5" type="ORF">B7P43_G02243</name>
</gene>
<dbReference type="Pfam" id="PF01395">
    <property type="entry name" value="PBP_GOBP"/>
    <property type="match status" value="1"/>
</dbReference>
<protein>
    <recommendedName>
        <fullName evidence="7">General odorant-binding protein 19a</fullName>
    </recommendedName>
</protein>
<keyword evidence="3" id="KW-0964">Secreted</keyword>
<proteinExistence type="inferred from homology"/>
<evidence type="ECO:0000313" key="6">
    <source>
        <dbReference type="Proteomes" id="UP000235965"/>
    </source>
</evidence>
<organism evidence="5 6">
    <name type="scientific">Cryptotermes secundus</name>
    <dbReference type="NCBI Taxonomy" id="105785"/>
    <lineage>
        <taxon>Eukaryota</taxon>
        <taxon>Metazoa</taxon>
        <taxon>Ecdysozoa</taxon>
        <taxon>Arthropoda</taxon>
        <taxon>Hexapoda</taxon>
        <taxon>Insecta</taxon>
        <taxon>Pterygota</taxon>
        <taxon>Neoptera</taxon>
        <taxon>Polyneoptera</taxon>
        <taxon>Dictyoptera</taxon>
        <taxon>Blattodea</taxon>
        <taxon>Blattoidea</taxon>
        <taxon>Termitoidae</taxon>
        <taxon>Kalotermitidae</taxon>
        <taxon>Cryptotermitinae</taxon>
        <taxon>Cryptotermes</taxon>
    </lineage>
</organism>
<comment type="similarity">
    <text evidence="2">Belongs to the PBP/GOBP family.</text>
</comment>
<dbReference type="GO" id="GO:0005576">
    <property type="term" value="C:extracellular region"/>
    <property type="evidence" value="ECO:0007669"/>
    <property type="project" value="UniProtKB-SubCell"/>
</dbReference>
<dbReference type="SUPFAM" id="SSF47565">
    <property type="entry name" value="Insect pheromone/odorant-binding proteins"/>
    <property type="match status" value="1"/>
</dbReference>
<evidence type="ECO:0000256" key="3">
    <source>
        <dbReference type="ARBA" id="ARBA00022525"/>
    </source>
</evidence>
<sequence>MGHVAISALCLLFLAAFLQGACAAGPSKSQMKQALRMVRNICQPKTGASTAAIDGIMKGRFPDDDRLKEYCNCILGLMKLMKNNKFDADGGLANIEKLPESLKGPLKEGVTKCRKADAGTTEARESAYAVVKCMYNAIPDQFIFP</sequence>
<dbReference type="Proteomes" id="UP000235965">
    <property type="component" value="Unassembled WGS sequence"/>
</dbReference>
<keyword evidence="4" id="KW-0732">Signal</keyword>
<dbReference type="SMART" id="SM00708">
    <property type="entry name" value="PhBP"/>
    <property type="match status" value="1"/>
</dbReference>
<dbReference type="PANTHER" id="PTHR21364:SF2">
    <property type="entry name" value="GENERAL ODORANT-BINDING PROTEIN 19A"/>
    <property type="match status" value="1"/>
</dbReference>
<dbReference type="OrthoDB" id="6610259at2759"/>
<dbReference type="InterPro" id="IPR036728">
    <property type="entry name" value="PBP_GOBP_sf"/>
</dbReference>
<dbReference type="CDD" id="cd23992">
    <property type="entry name" value="PBP_GOBP"/>
    <property type="match status" value="1"/>
</dbReference>
<evidence type="ECO:0000256" key="4">
    <source>
        <dbReference type="SAM" id="SignalP"/>
    </source>
</evidence>
<comment type="caution">
    <text evidence="5">The sequence shown here is derived from an EMBL/GenBank/DDBJ whole genome shotgun (WGS) entry which is preliminary data.</text>
</comment>
<dbReference type="GO" id="GO:0007608">
    <property type="term" value="P:sensory perception of smell"/>
    <property type="evidence" value="ECO:0007669"/>
    <property type="project" value="UniProtKB-ARBA"/>
</dbReference>
<dbReference type="EMBL" id="NEVH01023953">
    <property type="protein sequence ID" value="PNF17881.1"/>
    <property type="molecule type" value="Genomic_DNA"/>
</dbReference>